<dbReference type="Gene3D" id="1.10.630.10">
    <property type="entry name" value="Cytochrome P450"/>
    <property type="match status" value="1"/>
</dbReference>
<keyword evidence="7" id="KW-0812">Transmembrane</keyword>
<proteinExistence type="inferred from homology"/>
<sequence length="619" mass="70619">MLSYEQEIWPPSLPVWFTNLPYIVQAPVGLFVLSITLFLALIGYFLATAAWRIVKAYVLHNDGYDHIPQPQHTSKWWPLLGDLPQIRHAPPAEAHIAWARELNSEVYVYRAIFYIPRLIMADTKAMNYILGQQNSYNFPKPEQTRQFLDNLLGNGLLVAEGDIHRRQRKVIQPAFNVSAMRAFTPLFFRHSNAFVAKLAQLVDDTKGPAEEPVIEGQSVQSVRESQAKKPVFDISHWFARLTLDIIGDAGFDHRFDAVKLPIDEQHDSIVSSFRSLMKMVTSISITEILLINLRRIKGFAWTANIPTTRRRVIFNARASLDQIGKSIIETKRREIQAEMQEAKNSDGTYNEKAFFDEQEEIKGKAKDLLYLMMKANMAPGVRDSERMSDAELLGQITTLLTAGHETTSTLLTWFVHLTPLPENKHVITKLRAEIEEHFAGRDELDYDALMAMPYLDNCTKEVLRLVSPVVNTERTAVHDDVIPLSKSYKTKDGKSTFNSIVVKKDQLIFIPIQLINRSKNIWGPTADEFEPDRWDEIPKMAKETGFPSHILSFIEGPRGCIGNRFAIAEFKAIICTFLRSFDYDSAGWEIERKQGIVVRPRVVGQEELGTQLPIRLQKV</sequence>
<dbReference type="InterPro" id="IPR002403">
    <property type="entry name" value="Cyt_P450_E_grp-IV"/>
</dbReference>
<dbReference type="RefSeq" id="XP_025354890.1">
    <property type="nucleotide sequence ID" value="XM_025502184.1"/>
</dbReference>
<evidence type="ECO:0000256" key="5">
    <source>
        <dbReference type="ARBA" id="ARBA00023004"/>
    </source>
</evidence>
<dbReference type="GO" id="GO:0016705">
    <property type="term" value="F:oxidoreductase activity, acting on paired donors, with incorporation or reduction of molecular oxygen"/>
    <property type="evidence" value="ECO:0007669"/>
    <property type="project" value="InterPro"/>
</dbReference>
<comment type="similarity">
    <text evidence="2">Belongs to the cytochrome P450 family.</text>
</comment>
<keyword evidence="6" id="KW-0349">Heme</keyword>
<accession>A0A316VBU1</accession>
<dbReference type="GO" id="GO:0020037">
    <property type="term" value="F:heme binding"/>
    <property type="evidence" value="ECO:0007669"/>
    <property type="project" value="InterPro"/>
</dbReference>
<evidence type="ECO:0000313" key="9">
    <source>
        <dbReference type="Proteomes" id="UP000245771"/>
    </source>
</evidence>
<keyword evidence="4" id="KW-0560">Oxidoreductase</keyword>
<dbReference type="InParanoid" id="A0A316VBU1"/>
<dbReference type="PRINTS" id="PR00385">
    <property type="entry name" value="P450"/>
</dbReference>
<feature type="binding site" description="axial binding residue" evidence="6">
    <location>
        <position position="560"/>
    </location>
    <ligand>
        <name>heme</name>
        <dbReference type="ChEBI" id="CHEBI:30413"/>
    </ligand>
    <ligandPart>
        <name>Fe</name>
        <dbReference type="ChEBI" id="CHEBI:18248"/>
    </ligandPart>
</feature>
<dbReference type="SUPFAM" id="SSF48264">
    <property type="entry name" value="Cytochrome P450"/>
    <property type="match status" value="1"/>
</dbReference>
<keyword evidence="5 6" id="KW-0408">Iron</keyword>
<evidence type="ECO:0000313" key="8">
    <source>
        <dbReference type="EMBL" id="PWN34588.1"/>
    </source>
</evidence>
<gene>
    <name evidence="8" type="ORF">FA14DRAFT_31907</name>
</gene>
<dbReference type="InterPro" id="IPR036396">
    <property type="entry name" value="Cyt_P450_sf"/>
</dbReference>
<evidence type="ECO:0000256" key="6">
    <source>
        <dbReference type="PIRSR" id="PIRSR602403-1"/>
    </source>
</evidence>
<dbReference type="InterPro" id="IPR001128">
    <property type="entry name" value="Cyt_P450"/>
</dbReference>
<evidence type="ECO:0000256" key="2">
    <source>
        <dbReference type="ARBA" id="ARBA00010617"/>
    </source>
</evidence>
<dbReference type="STRING" id="1280837.A0A316VBU1"/>
<keyword evidence="9" id="KW-1185">Reference proteome</keyword>
<dbReference type="Proteomes" id="UP000245771">
    <property type="component" value="Unassembled WGS sequence"/>
</dbReference>
<dbReference type="PANTHER" id="PTHR24305">
    <property type="entry name" value="CYTOCHROME P450"/>
    <property type="match status" value="1"/>
</dbReference>
<dbReference type="PRINTS" id="PR00465">
    <property type="entry name" value="EP450IV"/>
</dbReference>
<comment type="cofactor">
    <cofactor evidence="1 6">
        <name>heme</name>
        <dbReference type="ChEBI" id="CHEBI:30413"/>
    </cofactor>
</comment>
<evidence type="ECO:0000256" key="1">
    <source>
        <dbReference type="ARBA" id="ARBA00001971"/>
    </source>
</evidence>
<dbReference type="Pfam" id="PF00067">
    <property type="entry name" value="p450"/>
    <property type="match status" value="1"/>
</dbReference>
<dbReference type="InterPro" id="IPR050121">
    <property type="entry name" value="Cytochrome_P450_monoxygenase"/>
</dbReference>
<keyword evidence="7" id="KW-0472">Membrane</keyword>
<feature type="transmembrane region" description="Helical" evidence="7">
    <location>
        <begin position="20"/>
        <end position="47"/>
    </location>
</feature>
<dbReference type="EMBL" id="KZ819603">
    <property type="protein sequence ID" value="PWN34588.1"/>
    <property type="molecule type" value="Genomic_DNA"/>
</dbReference>
<dbReference type="GO" id="GO:0004497">
    <property type="term" value="F:monooxygenase activity"/>
    <property type="evidence" value="ECO:0007669"/>
    <property type="project" value="InterPro"/>
</dbReference>
<organism evidence="8 9">
    <name type="scientific">Meira miltonrushii</name>
    <dbReference type="NCBI Taxonomy" id="1280837"/>
    <lineage>
        <taxon>Eukaryota</taxon>
        <taxon>Fungi</taxon>
        <taxon>Dikarya</taxon>
        <taxon>Basidiomycota</taxon>
        <taxon>Ustilaginomycotina</taxon>
        <taxon>Exobasidiomycetes</taxon>
        <taxon>Exobasidiales</taxon>
        <taxon>Brachybasidiaceae</taxon>
        <taxon>Meira</taxon>
    </lineage>
</organism>
<dbReference type="OrthoDB" id="1470350at2759"/>
<dbReference type="GO" id="GO:0005506">
    <property type="term" value="F:iron ion binding"/>
    <property type="evidence" value="ECO:0007669"/>
    <property type="project" value="InterPro"/>
</dbReference>
<evidence type="ECO:0000256" key="7">
    <source>
        <dbReference type="SAM" id="Phobius"/>
    </source>
</evidence>
<evidence type="ECO:0000256" key="3">
    <source>
        <dbReference type="ARBA" id="ARBA00022723"/>
    </source>
</evidence>
<keyword evidence="3 6" id="KW-0479">Metal-binding</keyword>
<keyword evidence="7" id="KW-1133">Transmembrane helix</keyword>
<protein>
    <submittedName>
        <fullName evidence="8">Cytochrome P450</fullName>
    </submittedName>
</protein>
<evidence type="ECO:0000256" key="4">
    <source>
        <dbReference type="ARBA" id="ARBA00023002"/>
    </source>
</evidence>
<dbReference type="AlphaFoldDB" id="A0A316VBU1"/>
<dbReference type="GeneID" id="37023965"/>
<reference evidence="8 9" key="1">
    <citation type="journal article" date="2018" name="Mol. Biol. Evol.">
        <title>Broad Genomic Sampling Reveals a Smut Pathogenic Ancestry of the Fungal Clade Ustilaginomycotina.</title>
        <authorList>
            <person name="Kijpornyongpan T."/>
            <person name="Mondo S.J."/>
            <person name="Barry K."/>
            <person name="Sandor L."/>
            <person name="Lee J."/>
            <person name="Lipzen A."/>
            <person name="Pangilinan J."/>
            <person name="LaButti K."/>
            <person name="Hainaut M."/>
            <person name="Henrissat B."/>
            <person name="Grigoriev I.V."/>
            <person name="Spatafora J.W."/>
            <person name="Aime M.C."/>
        </authorList>
    </citation>
    <scope>NUCLEOTIDE SEQUENCE [LARGE SCALE GENOMIC DNA]</scope>
    <source>
        <strain evidence="8 9">MCA 3882</strain>
    </source>
</reference>
<dbReference type="PANTHER" id="PTHR24305:SF166">
    <property type="entry name" value="CYTOCHROME P450 12A4, MITOCHONDRIAL-RELATED"/>
    <property type="match status" value="1"/>
</dbReference>
<name>A0A316VBU1_9BASI</name>